<keyword evidence="3" id="KW-1185">Reference proteome</keyword>
<dbReference type="AlphaFoldDB" id="F2NTV1"/>
<dbReference type="RefSeq" id="WP_013702534.1">
    <property type="nucleotide sequence ID" value="NC_015385.1"/>
</dbReference>
<dbReference type="HOGENOM" id="CLU_2959518_0_0_12"/>
<gene>
    <name evidence="2" type="ordered locus">Tresu_2421</name>
</gene>
<dbReference type="KEGG" id="tsu:Tresu_2421"/>
<name>F2NTV1_TRES6</name>
<keyword evidence="1" id="KW-1133">Transmembrane helix</keyword>
<feature type="transmembrane region" description="Helical" evidence="1">
    <location>
        <begin position="12"/>
        <end position="30"/>
    </location>
</feature>
<reference evidence="2 3" key="1">
    <citation type="journal article" date="2011" name="Stand. Genomic Sci.">
        <title>Complete genome sequence of Treponema succinifaciens type strain (6091).</title>
        <authorList>
            <person name="Han C."/>
            <person name="Gronow S."/>
            <person name="Teshima H."/>
            <person name="Lapidus A."/>
            <person name="Nolan M."/>
            <person name="Lucas S."/>
            <person name="Hammon N."/>
            <person name="Deshpande S."/>
            <person name="Cheng J.F."/>
            <person name="Zeytun A."/>
            <person name="Tapia R."/>
            <person name="Goodwin L."/>
            <person name="Pitluck S."/>
            <person name="Liolios K."/>
            <person name="Pagani I."/>
            <person name="Ivanova N."/>
            <person name="Mavromatis K."/>
            <person name="Mikhailova N."/>
            <person name="Huntemann M."/>
            <person name="Pati A."/>
            <person name="Chen A."/>
            <person name="Palaniappan K."/>
            <person name="Land M."/>
            <person name="Hauser L."/>
            <person name="Brambilla E.M."/>
            <person name="Rohde M."/>
            <person name="Goker M."/>
            <person name="Woyke T."/>
            <person name="Bristow J."/>
            <person name="Eisen J.A."/>
            <person name="Markowitz V."/>
            <person name="Hugenholtz P."/>
            <person name="Kyrpides N.C."/>
            <person name="Klenk H.P."/>
            <person name="Detter J.C."/>
        </authorList>
    </citation>
    <scope>NUCLEOTIDE SEQUENCE [LARGE SCALE GENOMIC DNA]</scope>
    <source>
        <strain evidence="3">ATCC 33096 / DSM 2489 / 6091</strain>
    </source>
</reference>
<organism evidence="2 3">
    <name type="scientific">Treponema succinifaciens (strain ATCC 33096 / DSM 2489 / 6091)</name>
    <dbReference type="NCBI Taxonomy" id="869209"/>
    <lineage>
        <taxon>Bacteria</taxon>
        <taxon>Pseudomonadati</taxon>
        <taxon>Spirochaetota</taxon>
        <taxon>Spirochaetia</taxon>
        <taxon>Spirochaetales</taxon>
        <taxon>Treponemataceae</taxon>
        <taxon>Treponema</taxon>
    </lineage>
</organism>
<proteinExistence type="predicted"/>
<dbReference type="STRING" id="869209.Tresu_2421"/>
<keyword evidence="1" id="KW-0472">Membrane</keyword>
<evidence type="ECO:0000256" key="1">
    <source>
        <dbReference type="SAM" id="Phobius"/>
    </source>
</evidence>
<dbReference type="GeneID" id="302999535"/>
<dbReference type="Proteomes" id="UP000006852">
    <property type="component" value="Chromosome"/>
</dbReference>
<accession>F2NTV1</accession>
<dbReference type="EMBL" id="CP002631">
    <property type="protein sequence ID" value="AEB15283.1"/>
    <property type="molecule type" value="Genomic_DNA"/>
</dbReference>
<reference evidence="3" key="2">
    <citation type="submission" date="2011-04" db="EMBL/GenBank/DDBJ databases">
        <title>The complete genome of chromosome of Treponema succinifaciens DSM 2489.</title>
        <authorList>
            <person name="Lucas S."/>
            <person name="Copeland A."/>
            <person name="Lapidus A."/>
            <person name="Bruce D."/>
            <person name="Goodwin L."/>
            <person name="Pitluck S."/>
            <person name="Peters L."/>
            <person name="Kyrpides N."/>
            <person name="Mavromatis K."/>
            <person name="Ivanova N."/>
            <person name="Ovchinnikova G."/>
            <person name="Teshima H."/>
            <person name="Detter J.C."/>
            <person name="Tapia R."/>
            <person name="Han C."/>
            <person name="Land M."/>
            <person name="Hauser L."/>
            <person name="Markowitz V."/>
            <person name="Cheng J.-F."/>
            <person name="Hugenholtz P."/>
            <person name="Woyke T."/>
            <person name="Wu D."/>
            <person name="Gronow S."/>
            <person name="Wellnitz S."/>
            <person name="Brambilla E."/>
            <person name="Klenk H.-P."/>
            <person name="Eisen J.A."/>
        </authorList>
    </citation>
    <scope>NUCLEOTIDE SEQUENCE [LARGE SCALE GENOMIC DNA]</scope>
    <source>
        <strain evidence="3">ATCC 33096 / DSM 2489 / 6091</strain>
    </source>
</reference>
<protein>
    <submittedName>
        <fullName evidence="2">Uncharacterized protein</fullName>
    </submittedName>
</protein>
<evidence type="ECO:0000313" key="2">
    <source>
        <dbReference type="EMBL" id="AEB15283.1"/>
    </source>
</evidence>
<keyword evidence="1" id="KW-0812">Transmembrane</keyword>
<evidence type="ECO:0000313" key="3">
    <source>
        <dbReference type="Proteomes" id="UP000006852"/>
    </source>
</evidence>
<sequence>MDFDEKKLWEILGRIGATITAFCLIVSLFQFFTDDSQNLDDIRKFIRIAINIIAFLLFL</sequence>